<name>A0A8J3LEC4_9ACTN</name>
<evidence type="ECO:0000313" key="3">
    <source>
        <dbReference type="Proteomes" id="UP000660339"/>
    </source>
</evidence>
<dbReference type="Proteomes" id="UP000660339">
    <property type="component" value="Unassembled WGS sequence"/>
</dbReference>
<reference evidence="2" key="1">
    <citation type="submission" date="2021-01" db="EMBL/GenBank/DDBJ databases">
        <title>Whole genome shotgun sequence of Catellatospora methionotrophica NBRC 14553.</title>
        <authorList>
            <person name="Komaki H."/>
            <person name="Tamura T."/>
        </authorList>
    </citation>
    <scope>NUCLEOTIDE SEQUENCE</scope>
    <source>
        <strain evidence="2">NBRC 14553</strain>
    </source>
</reference>
<dbReference type="AlphaFoldDB" id="A0A8J3LEC4"/>
<dbReference type="EMBL" id="BONJ01000008">
    <property type="protein sequence ID" value="GIG13959.1"/>
    <property type="molecule type" value="Genomic_DNA"/>
</dbReference>
<gene>
    <name evidence="2" type="ORF">Cme02nite_22910</name>
</gene>
<organism evidence="2 3">
    <name type="scientific">Catellatospora methionotrophica</name>
    <dbReference type="NCBI Taxonomy" id="121620"/>
    <lineage>
        <taxon>Bacteria</taxon>
        <taxon>Bacillati</taxon>
        <taxon>Actinomycetota</taxon>
        <taxon>Actinomycetes</taxon>
        <taxon>Micromonosporales</taxon>
        <taxon>Micromonosporaceae</taxon>
        <taxon>Catellatospora</taxon>
    </lineage>
</organism>
<evidence type="ECO:0000256" key="1">
    <source>
        <dbReference type="SAM" id="MobiDB-lite"/>
    </source>
</evidence>
<keyword evidence="3" id="KW-1185">Reference proteome</keyword>
<feature type="compositionally biased region" description="Polar residues" evidence="1">
    <location>
        <begin position="8"/>
        <end position="17"/>
    </location>
</feature>
<sequence>MTLDDTQEQAAPTQATSDDAKPLREARTPSARAMAVAGQVAQRNNGRNMPLRRSFSERPDNSGELTPLARMLRGGRGGSVRLRLYMSYLWLGAAPPHSLAYPARAWAELLDLEDPSNSGARRVADAVRWLEKNGFIEVENRAGTPNVVHLLSDDGRGKPYELPGAAYNRLSQKGSPAARRHRYIQLPPELWTSGWMAVLSASALAMLIILYTHTGTKDPEGEELWIAPDYATQTYVLAEETRTRGLRELQLAGIITVRRRELVANDSFDFRRFRNVYRLQPSALRLPAFIPATSRRIQALTTQDLDD</sequence>
<protein>
    <recommendedName>
        <fullName evidence="4">Replication protein</fullName>
    </recommendedName>
</protein>
<evidence type="ECO:0008006" key="4">
    <source>
        <dbReference type="Google" id="ProtNLM"/>
    </source>
</evidence>
<proteinExistence type="predicted"/>
<accession>A0A8J3LEC4</accession>
<evidence type="ECO:0000313" key="2">
    <source>
        <dbReference type="EMBL" id="GIG13959.1"/>
    </source>
</evidence>
<comment type="caution">
    <text evidence="2">The sequence shown here is derived from an EMBL/GenBank/DDBJ whole genome shotgun (WGS) entry which is preliminary data.</text>
</comment>
<feature type="compositionally biased region" description="Basic and acidic residues" evidence="1">
    <location>
        <begin position="18"/>
        <end position="27"/>
    </location>
</feature>
<feature type="region of interest" description="Disordered" evidence="1">
    <location>
        <begin position="1"/>
        <end position="66"/>
    </location>
</feature>